<dbReference type="SUPFAM" id="SSF46785">
    <property type="entry name" value="Winged helix' DNA-binding domain"/>
    <property type="match status" value="1"/>
</dbReference>
<dbReference type="SUPFAM" id="SSF81345">
    <property type="entry name" value="ABC transporter involved in vitamin B12 uptake, BtuC"/>
    <property type="match status" value="1"/>
</dbReference>
<evidence type="ECO:0000256" key="6">
    <source>
        <dbReference type="ARBA" id="ARBA00022989"/>
    </source>
</evidence>
<dbReference type="Proteomes" id="UP000031552">
    <property type="component" value="Unassembled WGS sequence"/>
</dbReference>
<dbReference type="PANTHER" id="PTHR30477">
    <property type="entry name" value="ABC-TRANSPORTER METAL-BINDING PROTEIN"/>
    <property type="match status" value="1"/>
</dbReference>
<dbReference type="GO" id="GO:0003700">
    <property type="term" value="F:DNA-binding transcription factor activity"/>
    <property type="evidence" value="ECO:0007669"/>
    <property type="project" value="InterPro"/>
</dbReference>
<evidence type="ECO:0000256" key="3">
    <source>
        <dbReference type="ARBA" id="ARBA00022448"/>
    </source>
</evidence>
<sequence length="446" mass="50034">MFIFDYFLDPVLMPPTIGSMLMCLSSGIVGVFVFLKKESLIGETLSHAAYPGIIMGIILSGLLSSYEGGEGPLFVFLSILGGVIASFLGIFSIRILESVFKVKQDAALCFVLSLFFGIGILLASYVQFAFSEMYQKAQSFLYGQAATMTFSHLKIYVVLTLALLVIFTLLFKEIEVLCFDSAYARSLGLKVGALDAFFSFLIAVAICIGVRTVGVVLMSAMLIAPAATARQFTHRLSTLFLLAAFFSMASGFLGNVFSNEASIYLSNLYPNERLSLPTGPTIVLVSSFFCILALFFAPERGLFVRFFRRLSFRYKCLLENILKSLWRAKPTHPASFNKIASYQNNSNLTIAFALFQLKRSGWIDKNKEGYSLTKEGEAWAKRIVRLHRLWEVYLADYLNVSVEKVHRNAEEMEHIITPELERELTRLLKDPEKDPHEQPIPKEELF</sequence>
<dbReference type="InterPro" id="IPR036390">
    <property type="entry name" value="WH_DNA-bd_sf"/>
</dbReference>
<comment type="caution">
    <text evidence="11">The sequence shown here is derived from an EMBL/GenBank/DDBJ whole genome shotgun (WGS) entry which is preliminary data.</text>
</comment>
<dbReference type="EMBL" id="CCEJ010000009">
    <property type="protein sequence ID" value="CDR34742.1"/>
    <property type="molecule type" value="Genomic_DNA"/>
</dbReference>
<dbReference type="AlphaFoldDB" id="A0A090CZY8"/>
<evidence type="ECO:0000256" key="9">
    <source>
        <dbReference type="SAM" id="Phobius"/>
    </source>
</evidence>
<dbReference type="InterPro" id="IPR037294">
    <property type="entry name" value="ABC_BtuC-like"/>
</dbReference>
<feature type="transmembrane region" description="Helical" evidence="9">
    <location>
        <begin position="278"/>
        <end position="297"/>
    </location>
</feature>
<feature type="transmembrane region" description="Helical" evidence="9">
    <location>
        <begin position="47"/>
        <end position="66"/>
    </location>
</feature>
<feature type="transmembrane region" description="Helical" evidence="9">
    <location>
        <begin position="108"/>
        <end position="130"/>
    </location>
</feature>
<keyword evidence="6 9" id="KW-1133">Transmembrane helix</keyword>
<dbReference type="Gene3D" id="1.10.3470.10">
    <property type="entry name" value="ABC transporter involved in vitamin B12 uptake, BtuC"/>
    <property type="match status" value="1"/>
</dbReference>
<dbReference type="eggNOG" id="COG1108">
    <property type="taxonomic scope" value="Bacteria"/>
</dbReference>
<keyword evidence="5 8" id="KW-0812">Transmembrane</keyword>
<gene>
    <name evidence="11" type="ORF">CSEC_1935</name>
</gene>
<protein>
    <submittedName>
        <fullName evidence="11">ABC-type transporter, permease subunit</fullName>
    </submittedName>
</protein>
<feature type="transmembrane region" description="Helical" evidence="9">
    <location>
        <begin position="12"/>
        <end position="35"/>
    </location>
</feature>
<keyword evidence="4" id="KW-1003">Cell membrane</keyword>
<keyword evidence="7 9" id="KW-0472">Membrane</keyword>
<dbReference type="RefSeq" id="WP_041018281.1">
    <property type="nucleotide sequence ID" value="NZ_CCEJ010000009.1"/>
</dbReference>
<comment type="subcellular location">
    <subcellularLocation>
        <location evidence="1">Cell inner membrane</location>
        <topology evidence="1">Multi-pass membrane protein</topology>
    </subcellularLocation>
    <subcellularLocation>
        <location evidence="8">Cell membrane</location>
        <topology evidence="8">Multi-pass membrane protein</topology>
    </subcellularLocation>
</comment>
<dbReference type="Pfam" id="PF02742">
    <property type="entry name" value="Fe_dep_repr_C"/>
    <property type="match status" value="1"/>
</dbReference>
<comment type="similarity">
    <text evidence="2 8">Belongs to the ABC-3 integral membrane protein family.</text>
</comment>
<evidence type="ECO:0000256" key="4">
    <source>
        <dbReference type="ARBA" id="ARBA00022475"/>
    </source>
</evidence>
<keyword evidence="3 8" id="KW-0813">Transport</keyword>
<evidence type="ECO:0000256" key="8">
    <source>
        <dbReference type="RuleBase" id="RU003943"/>
    </source>
</evidence>
<dbReference type="PANTHER" id="PTHR30477:SF3">
    <property type="entry name" value="METAL TRANSPORT SYSTEM MEMBRANE PROTEIN CT_069-RELATED"/>
    <property type="match status" value="1"/>
</dbReference>
<dbReference type="InterPro" id="IPR001367">
    <property type="entry name" value="Fe_dep_repressor"/>
</dbReference>
<dbReference type="InterPro" id="IPR022689">
    <property type="entry name" value="Iron_dep_repressor"/>
</dbReference>
<name>A0A090CZY8_9BACT</name>
<dbReference type="GO" id="GO:0043190">
    <property type="term" value="C:ATP-binding cassette (ABC) transporter complex"/>
    <property type="evidence" value="ECO:0007669"/>
    <property type="project" value="InterPro"/>
</dbReference>
<evidence type="ECO:0000313" key="11">
    <source>
        <dbReference type="EMBL" id="CDR34742.1"/>
    </source>
</evidence>
<dbReference type="SMART" id="SM00529">
    <property type="entry name" value="HTH_DTXR"/>
    <property type="match status" value="1"/>
</dbReference>
<feature type="transmembrane region" description="Helical" evidence="9">
    <location>
        <begin position="72"/>
        <end position="96"/>
    </location>
</feature>
<feature type="transmembrane region" description="Helical" evidence="9">
    <location>
        <begin position="183"/>
        <end position="202"/>
    </location>
</feature>
<dbReference type="Pfam" id="PF00950">
    <property type="entry name" value="ABC-3"/>
    <property type="match status" value="1"/>
</dbReference>
<evidence type="ECO:0000259" key="10">
    <source>
        <dbReference type="Pfam" id="PF02742"/>
    </source>
</evidence>
<keyword evidence="12" id="KW-1185">Reference proteome</keyword>
<reference evidence="11" key="1">
    <citation type="submission" date="2013-12" db="EMBL/GenBank/DDBJ databases">
        <authorList>
            <person name="Linke B."/>
        </authorList>
    </citation>
    <scope>NUCLEOTIDE SEQUENCE [LARGE SCALE GENOMIC DNA]</scope>
    <source>
        <strain evidence="11">CRIB-18</strain>
    </source>
</reference>
<dbReference type="CDD" id="cd06550">
    <property type="entry name" value="TM_ABC_iron-siderophores_like"/>
    <property type="match status" value="1"/>
</dbReference>
<dbReference type="eggNOG" id="COG1321">
    <property type="taxonomic scope" value="Bacteria"/>
</dbReference>
<reference evidence="11" key="2">
    <citation type="submission" date="2014-09" db="EMBL/GenBank/DDBJ databases">
        <title>Criblamydia sequanensis harbors a mega-plasmid encoding arsenite resistance.</title>
        <authorList>
            <person name="Bertelli C."/>
            <person name="Goesmann A."/>
            <person name="Greub G."/>
        </authorList>
    </citation>
    <scope>NUCLEOTIDE SEQUENCE [LARGE SCALE GENOMIC DNA]</scope>
    <source>
        <strain evidence="11">CRIB-18</strain>
    </source>
</reference>
<evidence type="ECO:0000256" key="5">
    <source>
        <dbReference type="ARBA" id="ARBA00022692"/>
    </source>
</evidence>
<feature type="domain" description="Iron dependent repressor metal binding and dimerisation" evidence="10">
    <location>
        <begin position="373"/>
        <end position="442"/>
    </location>
</feature>
<feature type="transmembrane region" description="Helical" evidence="9">
    <location>
        <begin position="239"/>
        <end position="258"/>
    </location>
</feature>
<dbReference type="InterPro" id="IPR036421">
    <property type="entry name" value="Fe_dep_repressor_sf"/>
</dbReference>
<evidence type="ECO:0000256" key="2">
    <source>
        <dbReference type="ARBA" id="ARBA00008034"/>
    </source>
</evidence>
<dbReference type="InterPro" id="IPR036388">
    <property type="entry name" value="WH-like_DNA-bd_sf"/>
</dbReference>
<dbReference type="SUPFAM" id="SSF47979">
    <property type="entry name" value="Iron-dependent repressor protein, dimerization domain"/>
    <property type="match status" value="1"/>
</dbReference>
<dbReference type="GO" id="GO:0046983">
    <property type="term" value="F:protein dimerization activity"/>
    <property type="evidence" value="ECO:0007669"/>
    <property type="project" value="InterPro"/>
</dbReference>
<evidence type="ECO:0000256" key="7">
    <source>
        <dbReference type="ARBA" id="ARBA00023136"/>
    </source>
</evidence>
<dbReference type="GO" id="GO:0055085">
    <property type="term" value="P:transmembrane transport"/>
    <property type="evidence" value="ECO:0007669"/>
    <property type="project" value="InterPro"/>
</dbReference>
<dbReference type="STRING" id="1437425.CSEC_1935"/>
<accession>A0A090CZY8</accession>
<feature type="transmembrane region" description="Helical" evidence="9">
    <location>
        <begin position="150"/>
        <end position="171"/>
    </location>
</feature>
<dbReference type="GO" id="GO:0046914">
    <property type="term" value="F:transition metal ion binding"/>
    <property type="evidence" value="ECO:0007669"/>
    <property type="project" value="InterPro"/>
</dbReference>
<dbReference type="GO" id="GO:0010043">
    <property type="term" value="P:response to zinc ion"/>
    <property type="evidence" value="ECO:0007669"/>
    <property type="project" value="TreeGrafter"/>
</dbReference>
<dbReference type="Gene3D" id="1.10.10.10">
    <property type="entry name" value="Winged helix-like DNA-binding domain superfamily/Winged helix DNA-binding domain"/>
    <property type="match status" value="1"/>
</dbReference>
<dbReference type="OrthoDB" id="9798540at2"/>
<organism evidence="11 12">
    <name type="scientific">Candidatus Criblamydia sequanensis CRIB-18</name>
    <dbReference type="NCBI Taxonomy" id="1437425"/>
    <lineage>
        <taxon>Bacteria</taxon>
        <taxon>Pseudomonadati</taxon>
        <taxon>Chlamydiota</taxon>
        <taxon>Chlamydiia</taxon>
        <taxon>Parachlamydiales</taxon>
        <taxon>Candidatus Criblamydiaceae</taxon>
        <taxon>Candidatus Criblamydia</taxon>
    </lineage>
</organism>
<dbReference type="InterPro" id="IPR001626">
    <property type="entry name" value="ABC_TroCD"/>
</dbReference>
<proteinExistence type="inferred from homology"/>
<evidence type="ECO:0000256" key="1">
    <source>
        <dbReference type="ARBA" id="ARBA00004429"/>
    </source>
</evidence>
<evidence type="ECO:0000313" key="12">
    <source>
        <dbReference type="Proteomes" id="UP000031552"/>
    </source>
</evidence>